<evidence type="ECO:0000313" key="2">
    <source>
        <dbReference type="Proteomes" id="UP000183567"/>
    </source>
</evidence>
<comment type="caution">
    <text evidence="1">The sequence shown here is derived from an EMBL/GenBank/DDBJ whole genome shotgun (WGS) entry which is preliminary data.</text>
</comment>
<dbReference type="OrthoDB" id="10552192at2759"/>
<dbReference type="EMBL" id="LVVM01004742">
    <property type="protein sequence ID" value="OJA12265.1"/>
    <property type="molecule type" value="Genomic_DNA"/>
</dbReference>
<accession>A0A1J8QF94</accession>
<name>A0A1J8QF94_9AGAM</name>
<sequence>MVDAALEAAQHSLTVVGLEQGDRSYAAAPERKCTYSGRTRTE</sequence>
<dbReference type="Proteomes" id="UP000183567">
    <property type="component" value="Unassembled WGS sequence"/>
</dbReference>
<dbReference type="AlphaFoldDB" id="A0A1J8QF94"/>
<gene>
    <name evidence="1" type="ORF">AZE42_09912</name>
</gene>
<reference evidence="1 2" key="1">
    <citation type="submission" date="2016-03" db="EMBL/GenBank/DDBJ databases">
        <title>Comparative genomics of the ectomycorrhizal sister species Rhizopogon vinicolor and Rhizopogon vesiculosus (Basidiomycota: Boletales) reveals a divergence of the mating type B locus.</title>
        <authorList>
            <person name="Mujic A.B."/>
            <person name="Kuo A."/>
            <person name="Tritt A."/>
            <person name="Lipzen A."/>
            <person name="Chen C."/>
            <person name="Johnson J."/>
            <person name="Sharma A."/>
            <person name="Barry K."/>
            <person name="Grigoriev I.V."/>
            <person name="Spatafora J.W."/>
        </authorList>
    </citation>
    <scope>NUCLEOTIDE SEQUENCE [LARGE SCALE GENOMIC DNA]</scope>
    <source>
        <strain evidence="1 2">AM-OR11-056</strain>
    </source>
</reference>
<keyword evidence="2" id="KW-1185">Reference proteome</keyword>
<organism evidence="1 2">
    <name type="scientific">Rhizopogon vesiculosus</name>
    <dbReference type="NCBI Taxonomy" id="180088"/>
    <lineage>
        <taxon>Eukaryota</taxon>
        <taxon>Fungi</taxon>
        <taxon>Dikarya</taxon>
        <taxon>Basidiomycota</taxon>
        <taxon>Agaricomycotina</taxon>
        <taxon>Agaricomycetes</taxon>
        <taxon>Agaricomycetidae</taxon>
        <taxon>Boletales</taxon>
        <taxon>Suillineae</taxon>
        <taxon>Rhizopogonaceae</taxon>
        <taxon>Rhizopogon</taxon>
    </lineage>
</organism>
<protein>
    <submittedName>
        <fullName evidence="1">Uncharacterized protein</fullName>
    </submittedName>
</protein>
<proteinExistence type="predicted"/>
<evidence type="ECO:0000313" key="1">
    <source>
        <dbReference type="EMBL" id="OJA12265.1"/>
    </source>
</evidence>